<dbReference type="Gene3D" id="3.40.50.980">
    <property type="match status" value="1"/>
</dbReference>
<dbReference type="CDD" id="cd05959">
    <property type="entry name" value="BCL_4HBCL"/>
    <property type="match status" value="1"/>
</dbReference>
<feature type="domain" description="AMP-dependent synthetase/ligase" evidence="2">
    <location>
        <begin position="25"/>
        <end position="387"/>
    </location>
</feature>
<dbReference type="KEGG" id="vgo:GJW-30_1_01037"/>
<keyword evidence="1 4" id="KW-0436">Ligase</keyword>
<keyword evidence="5" id="KW-1185">Reference proteome</keyword>
<feature type="domain" description="AMP-binding enzyme C-terminal" evidence="3">
    <location>
        <begin position="437"/>
        <end position="515"/>
    </location>
</feature>
<evidence type="ECO:0000259" key="3">
    <source>
        <dbReference type="Pfam" id="PF13193"/>
    </source>
</evidence>
<dbReference type="InterPro" id="IPR000873">
    <property type="entry name" value="AMP-dep_synth/lig_dom"/>
</dbReference>
<dbReference type="OrthoDB" id="9803968at2"/>
<name>A0A0S3PRF4_9BRAD</name>
<dbReference type="GO" id="GO:0018858">
    <property type="term" value="F:benzoate-CoA ligase activity"/>
    <property type="evidence" value="ECO:0007669"/>
    <property type="project" value="UniProtKB-EC"/>
</dbReference>
<dbReference type="NCBIfam" id="TIGR02262">
    <property type="entry name" value="benz_CoA_lig"/>
    <property type="match status" value="1"/>
</dbReference>
<dbReference type="PANTHER" id="PTHR43352">
    <property type="entry name" value="ACETYL-COA SYNTHETASE"/>
    <property type="match status" value="1"/>
</dbReference>
<evidence type="ECO:0000313" key="5">
    <source>
        <dbReference type="Proteomes" id="UP000236884"/>
    </source>
</evidence>
<dbReference type="Pfam" id="PF00501">
    <property type="entry name" value="AMP-binding"/>
    <property type="match status" value="1"/>
</dbReference>
<dbReference type="EMBL" id="AP014946">
    <property type="protein sequence ID" value="BAT58511.1"/>
    <property type="molecule type" value="Genomic_DNA"/>
</dbReference>
<dbReference type="InterPro" id="IPR011957">
    <property type="entry name" value="Benz_CoA_lig"/>
</dbReference>
<dbReference type="RefSeq" id="WP_096352545.1">
    <property type="nucleotide sequence ID" value="NZ_AP014946.1"/>
</dbReference>
<dbReference type="AlphaFoldDB" id="A0A0S3PRF4"/>
<evidence type="ECO:0000256" key="1">
    <source>
        <dbReference type="ARBA" id="ARBA00022598"/>
    </source>
</evidence>
<dbReference type="GO" id="GO:0044550">
    <property type="term" value="P:secondary metabolite biosynthetic process"/>
    <property type="evidence" value="ECO:0007669"/>
    <property type="project" value="TreeGrafter"/>
</dbReference>
<dbReference type="InterPro" id="IPR045851">
    <property type="entry name" value="AMP-bd_C_sf"/>
</dbReference>
<dbReference type="PANTHER" id="PTHR43352:SF1">
    <property type="entry name" value="ANTHRANILATE--COA LIGASE"/>
    <property type="match status" value="1"/>
</dbReference>
<dbReference type="SUPFAM" id="SSF56801">
    <property type="entry name" value="Acetyl-CoA synthetase-like"/>
    <property type="match status" value="1"/>
</dbReference>
<dbReference type="Pfam" id="PF13193">
    <property type="entry name" value="AMP-binding_C"/>
    <property type="match status" value="1"/>
</dbReference>
<dbReference type="EC" id="6.2.1.25" evidence="4"/>
<organism evidence="4 5">
    <name type="scientific">Variibacter gotjawalensis</name>
    <dbReference type="NCBI Taxonomy" id="1333996"/>
    <lineage>
        <taxon>Bacteria</taxon>
        <taxon>Pseudomonadati</taxon>
        <taxon>Pseudomonadota</taxon>
        <taxon>Alphaproteobacteria</taxon>
        <taxon>Hyphomicrobiales</taxon>
        <taxon>Nitrobacteraceae</taxon>
        <taxon>Variibacter</taxon>
    </lineage>
</organism>
<proteinExistence type="predicted"/>
<evidence type="ECO:0000259" key="2">
    <source>
        <dbReference type="Pfam" id="PF00501"/>
    </source>
</evidence>
<dbReference type="Gene3D" id="2.30.38.10">
    <property type="entry name" value="Luciferase, Domain 3"/>
    <property type="match status" value="1"/>
</dbReference>
<protein>
    <submittedName>
        <fullName evidence="4">4-hydroxybenzoate--CoA/benzoate--CoA ligase</fullName>
        <ecNumber evidence="4">6.2.1.25</ecNumber>
    </submittedName>
</protein>
<reference evidence="4 5" key="1">
    <citation type="submission" date="2015-08" db="EMBL/GenBank/DDBJ databases">
        <title>Investigation of the bacterial diversity of lava forest soil.</title>
        <authorList>
            <person name="Lee J.S."/>
        </authorList>
    </citation>
    <scope>NUCLEOTIDE SEQUENCE [LARGE SCALE GENOMIC DNA]</scope>
    <source>
        <strain evidence="4 5">GJW-30</strain>
    </source>
</reference>
<sequence>MSGDEFSERRPYNAVTDFVDRNVDAGRGKKVAFIDPDRSITYGGLQEATYRFADGLRRLGLRQESRILLLMLDTVDYPVAFWGALRTGITPIPLNTLLTAEQYAYIFADSRAEAIVVSAPLAAMAEGVLAKLGIARPMIVAGLGKDEKLSGSQRHRFEDVVAQGKADAKTAQTLSDEVAFWLYSSGSTGEPKGTRHIHSSLIATAKLFGQNVLGIREDDVVYSAAKIFFAYGLGNAMSFPLSVGATTVLLPDRPTPDAVFAMMKKHNPTIFYGVPTLYSAMLSHAGLTRGAGSDKLRWCVSAGEALPAHVGERWKEITGTDIIDGIGSTEMLHIFVSNAPGDIKYGTSGKPVPGYRARIVDEHGKDAADGEVGELVVSGPSAADGYWNQRSKSRKTFAGEWTHTGDKYVREPSGHYVYCGRTDDMFKVSGIWVSPFEVEAALASHESVLEAAVIGCEDTDKLVKPKAYVVLKNGIAANETLFEALKEHVKARAGAWKYPRWIEIKSELPKTATGKIQRFKLREENETA</sequence>
<evidence type="ECO:0000313" key="4">
    <source>
        <dbReference type="EMBL" id="BAT58511.1"/>
    </source>
</evidence>
<dbReference type="GO" id="GO:0005524">
    <property type="term" value="F:ATP binding"/>
    <property type="evidence" value="ECO:0007669"/>
    <property type="project" value="InterPro"/>
</dbReference>
<dbReference type="InterPro" id="IPR025110">
    <property type="entry name" value="AMP-bd_C"/>
</dbReference>
<dbReference type="Proteomes" id="UP000236884">
    <property type="component" value="Chromosome"/>
</dbReference>
<dbReference type="Gene3D" id="3.40.50.12820">
    <property type="match status" value="1"/>
</dbReference>
<accession>A0A0S3PRF4</accession>
<dbReference type="Gene3D" id="3.30.300.30">
    <property type="match status" value="1"/>
</dbReference>
<gene>
    <name evidence="4" type="primary">hbaA</name>
    <name evidence="4" type="ORF">GJW-30_1_01037</name>
</gene>